<reference evidence="3" key="1">
    <citation type="submission" date="2023-06" db="EMBL/GenBank/DDBJ databases">
        <authorList>
            <consortium name="Lawrence Berkeley National Laboratory"/>
            <person name="Ahrendt S."/>
            <person name="Sahu N."/>
            <person name="Indic B."/>
            <person name="Wong-Bajracharya J."/>
            <person name="Merenyi Z."/>
            <person name="Ke H.-M."/>
            <person name="Monk M."/>
            <person name="Kocsube S."/>
            <person name="Drula E."/>
            <person name="Lipzen A."/>
            <person name="Balint B."/>
            <person name="Henrissat B."/>
            <person name="Andreopoulos B."/>
            <person name="Martin F.M."/>
            <person name="Harder C.B."/>
            <person name="Rigling D."/>
            <person name="Ford K.L."/>
            <person name="Foster G.D."/>
            <person name="Pangilinan J."/>
            <person name="Papanicolaou A."/>
            <person name="Barry K."/>
            <person name="LaButti K."/>
            <person name="Viragh M."/>
            <person name="Koriabine M."/>
            <person name="Yan M."/>
            <person name="Riley R."/>
            <person name="Champramary S."/>
            <person name="Plett K.L."/>
            <person name="Tsai I.J."/>
            <person name="Slot J."/>
            <person name="Sipos G."/>
            <person name="Plett J."/>
            <person name="Nagy L.G."/>
            <person name="Grigoriev I.V."/>
        </authorList>
    </citation>
    <scope>NUCLEOTIDE SEQUENCE</scope>
    <source>
        <strain evidence="3">ICMP 16352</strain>
    </source>
</reference>
<protein>
    <recommendedName>
        <fullName evidence="2">DUF6534 domain-containing protein</fullName>
    </recommendedName>
</protein>
<evidence type="ECO:0000256" key="1">
    <source>
        <dbReference type="SAM" id="Phobius"/>
    </source>
</evidence>
<keyword evidence="4" id="KW-1185">Reference proteome</keyword>
<accession>A0AA39P204</accession>
<feature type="transmembrane region" description="Helical" evidence="1">
    <location>
        <begin position="241"/>
        <end position="261"/>
    </location>
</feature>
<name>A0AA39P204_9AGAR</name>
<comment type="caution">
    <text evidence="3">The sequence shown here is derived from an EMBL/GenBank/DDBJ whole genome shotgun (WGS) entry which is preliminary data.</text>
</comment>
<feature type="transmembrane region" description="Helical" evidence="1">
    <location>
        <begin position="15"/>
        <end position="40"/>
    </location>
</feature>
<dbReference type="Pfam" id="PF20152">
    <property type="entry name" value="DUF6534"/>
    <property type="match status" value="1"/>
</dbReference>
<proteinExistence type="predicted"/>
<feature type="domain" description="DUF6534" evidence="2">
    <location>
        <begin position="177"/>
        <end position="265"/>
    </location>
</feature>
<evidence type="ECO:0000313" key="4">
    <source>
        <dbReference type="Proteomes" id="UP001175227"/>
    </source>
</evidence>
<keyword evidence="1" id="KW-0812">Transmembrane</keyword>
<feature type="transmembrane region" description="Helical" evidence="1">
    <location>
        <begin position="52"/>
        <end position="76"/>
    </location>
</feature>
<keyword evidence="1" id="KW-1133">Transmembrane helix</keyword>
<feature type="transmembrane region" description="Helical" evidence="1">
    <location>
        <begin position="214"/>
        <end position="235"/>
    </location>
</feature>
<evidence type="ECO:0000313" key="3">
    <source>
        <dbReference type="EMBL" id="KAK0475820.1"/>
    </source>
</evidence>
<keyword evidence="1" id="KW-0472">Membrane</keyword>
<evidence type="ECO:0000259" key="2">
    <source>
        <dbReference type="Pfam" id="PF20152"/>
    </source>
</evidence>
<dbReference type="PANTHER" id="PTHR40465:SF1">
    <property type="entry name" value="DUF6534 DOMAIN-CONTAINING PROTEIN"/>
    <property type="match status" value="1"/>
</dbReference>
<dbReference type="PANTHER" id="PTHR40465">
    <property type="entry name" value="CHROMOSOME 1, WHOLE GENOME SHOTGUN SEQUENCE"/>
    <property type="match status" value="1"/>
</dbReference>
<dbReference type="Proteomes" id="UP001175227">
    <property type="component" value="Unassembled WGS sequence"/>
</dbReference>
<dbReference type="AlphaFoldDB" id="A0AA39P204"/>
<dbReference type="InterPro" id="IPR045339">
    <property type="entry name" value="DUF6534"/>
</dbReference>
<gene>
    <name evidence="3" type="ORF">IW261DRAFT_459606</name>
</gene>
<sequence>MDLIPAPIPLLGVTFGAPLVGIILSSILFGIFILQSIWYFKQYPDDWWPYRLAVAVIFVLDTLELSVSAHALYFLLIETRIVGNLLTLDQFHMIWSCKLRAVFGTLIKVMVQTIYALRLWKVRQYLYLSRVLPWFLVPMMVCNVGAGIYLIYGLYSISMFSDLPTIKNEMIAVIPTSTAVDFLILITMCHYLNRSRAASMFSGTSSMLVALMRLILISGLVTSVCLNATLITFLLSPNTLTWVAIDLMKPGLYSNCLLAMLNARKELRKKVQGSPFLDI</sequence>
<dbReference type="EMBL" id="JAUEPR010000022">
    <property type="protein sequence ID" value="KAK0475820.1"/>
    <property type="molecule type" value="Genomic_DNA"/>
</dbReference>
<feature type="transmembrane region" description="Helical" evidence="1">
    <location>
        <begin position="172"/>
        <end position="193"/>
    </location>
</feature>
<feature type="transmembrane region" description="Helical" evidence="1">
    <location>
        <begin position="101"/>
        <end position="120"/>
    </location>
</feature>
<feature type="transmembrane region" description="Helical" evidence="1">
    <location>
        <begin position="132"/>
        <end position="152"/>
    </location>
</feature>
<organism evidence="3 4">
    <name type="scientific">Armillaria novae-zelandiae</name>
    <dbReference type="NCBI Taxonomy" id="153914"/>
    <lineage>
        <taxon>Eukaryota</taxon>
        <taxon>Fungi</taxon>
        <taxon>Dikarya</taxon>
        <taxon>Basidiomycota</taxon>
        <taxon>Agaricomycotina</taxon>
        <taxon>Agaricomycetes</taxon>
        <taxon>Agaricomycetidae</taxon>
        <taxon>Agaricales</taxon>
        <taxon>Marasmiineae</taxon>
        <taxon>Physalacriaceae</taxon>
        <taxon>Armillaria</taxon>
    </lineage>
</organism>